<organism evidence="4 5">
    <name type="scientific">Larkinella terrae</name>
    <dbReference type="NCBI Taxonomy" id="2025311"/>
    <lineage>
        <taxon>Bacteria</taxon>
        <taxon>Pseudomonadati</taxon>
        <taxon>Bacteroidota</taxon>
        <taxon>Cytophagia</taxon>
        <taxon>Cytophagales</taxon>
        <taxon>Spirosomataceae</taxon>
        <taxon>Larkinella</taxon>
    </lineage>
</organism>
<evidence type="ECO:0000313" key="5">
    <source>
        <dbReference type="Proteomes" id="UP000441754"/>
    </source>
</evidence>
<keyword evidence="5" id="KW-1185">Reference proteome</keyword>
<proteinExistence type="predicted"/>
<dbReference type="SUPFAM" id="SSF52317">
    <property type="entry name" value="Class I glutamine amidotransferase-like"/>
    <property type="match status" value="1"/>
</dbReference>
<protein>
    <recommendedName>
        <fullName evidence="3">ThuA-like domain-containing protein</fullName>
    </recommendedName>
</protein>
<evidence type="ECO:0000256" key="2">
    <source>
        <dbReference type="SAM" id="SignalP"/>
    </source>
</evidence>
<dbReference type="Pfam" id="PF06283">
    <property type="entry name" value="ThuA"/>
    <property type="match status" value="1"/>
</dbReference>
<dbReference type="InterPro" id="IPR029010">
    <property type="entry name" value="ThuA-like"/>
</dbReference>
<keyword evidence="2" id="KW-0732">Signal</keyword>
<evidence type="ECO:0000313" key="4">
    <source>
        <dbReference type="EMBL" id="MRS65025.1"/>
    </source>
</evidence>
<gene>
    <name evidence="4" type="ORF">GJJ30_27250</name>
</gene>
<dbReference type="PANTHER" id="PTHR40469">
    <property type="entry name" value="SECRETED GLYCOSYL HYDROLASE"/>
    <property type="match status" value="1"/>
</dbReference>
<dbReference type="OrthoDB" id="189183at2"/>
<dbReference type="RefSeq" id="WP_154178311.1">
    <property type="nucleotide sequence ID" value="NZ_WJXZ01000014.1"/>
</dbReference>
<feature type="region of interest" description="Disordered" evidence="1">
    <location>
        <begin position="293"/>
        <end position="314"/>
    </location>
</feature>
<dbReference type="AlphaFoldDB" id="A0A7K0ET78"/>
<feature type="signal peptide" evidence="2">
    <location>
        <begin position="1"/>
        <end position="22"/>
    </location>
</feature>
<dbReference type="Proteomes" id="UP000441754">
    <property type="component" value="Unassembled WGS sequence"/>
</dbReference>
<feature type="chain" id="PRO_5029442733" description="ThuA-like domain-containing protein" evidence="2">
    <location>
        <begin position="23"/>
        <end position="314"/>
    </location>
</feature>
<reference evidence="4 5" key="1">
    <citation type="journal article" date="2018" name="Antonie Van Leeuwenhoek">
        <title>Larkinella terrae sp. nov., isolated from soil on Jeju Island, South Korea.</title>
        <authorList>
            <person name="Ten L.N."/>
            <person name="Jeon J."/>
            <person name="Park S.J."/>
            <person name="Park S."/>
            <person name="Lee S.Y."/>
            <person name="Kim M.K."/>
            <person name="Jung H.Y."/>
        </authorList>
    </citation>
    <scope>NUCLEOTIDE SEQUENCE [LARGE SCALE GENOMIC DNA]</scope>
    <source>
        <strain evidence="4 5">KCTC 52001</strain>
    </source>
</reference>
<evidence type="ECO:0000259" key="3">
    <source>
        <dbReference type="Pfam" id="PF06283"/>
    </source>
</evidence>
<feature type="domain" description="ThuA-like" evidence="3">
    <location>
        <begin position="63"/>
        <end position="287"/>
    </location>
</feature>
<sequence>MRTLLSLSLVGLLLSLSSFLPAFRPDDEPLSAPKRPVTQKNSLVNAPKRVVFIAGSCSHGAGQHEHKAGCILLAKRLHESIPSIETEVFTDGWPASPAAFDKADAVVIYGDGGEGHLINQHLKPVDALMKKGVGLVCIHYAVEVPKGPAGNYFLNWLGGYFETFWSVNPVWTAEYKTLPDHAITTGVKPFTINDEWYYHMRFRNHMDGVTPLLTTVPPASTLDRADGPHEGNKDVRAELAAGKPQHTAWCRERADGGRGFGITGGHFHRVWADDNLRKLVLNAIAWVARADIPAGGVPSSTPSKEEMGENQCPH</sequence>
<evidence type="ECO:0000256" key="1">
    <source>
        <dbReference type="SAM" id="MobiDB-lite"/>
    </source>
</evidence>
<dbReference type="PANTHER" id="PTHR40469:SF2">
    <property type="entry name" value="GALACTOSE-BINDING DOMAIN-LIKE SUPERFAMILY PROTEIN"/>
    <property type="match status" value="1"/>
</dbReference>
<dbReference type="InterPro" id="IPR029062">
    <property type="entry name" value="Class_I_gatase-like"/>
</dbReference>
<comment type="caution">
    <text evidence="4">The sequence shown here is derived from an EMBL/GenBank/DDBJ whole genome shotgun (WGS) entry which is preliminary data.</text>
</comment>
<accession>A0A7K0ET78</accession>
<dbReference type="EMBL" id="WJXZ01000014">
    <property type="protein sequence ID" value="MRS65025.1"/>
    <property type="molecule type" value="Genomic_DNA"/>
</dbReference>
<name>A0A7K0ET78_9BACT</name>
<dbReference type="Gene3D" id="3.40.50.880">
    <property type="match status" value="1"/>
</dbReference>